<organism evidence="1 2">
    <name type="scientific">Rhizobium terricola</name>
    <dbReference type="NCBI Taxonomy" id="2728849"/>
    <lineage>
        <taxon>Bacteria</taxon>
        <taxon>Pseudomonadati</taxon>
        <taxon>Pseudomonadota</taxon>
        <taxon>Alphaproteobacteria</taxon>
        <taxon>Hyphomicrobiales</taxon>
        <taxon>Rhizobiaceae</taxon>
        <taxon>Rhizobium/Agrobacterium group</taxon>
        <taxon>Rhizobium</taxon>
    </lineage>
</organism>
<accession>A0A7Y0AU75</accession>
<dbReference type="RefSeq" id="WP_169587872.1">
    <property type="nucleotide sequence ID" value="NZ_JABBGK010000001.1"/>
</dbReference>
<name>A0A7Y0AU75_9HYPH</name>
<dbReference type="EMBL" id="JABBGK010000001">
    <property type="protein sequence ID" value="NML73490.1"/>
    <property type="molecule type" value="Genomic_DNA"/>
</dbReference>
<dbReference type="Pfam" id="PF06073">
    <property type="entry name" value="DUF934"/>
    <property type="match status" value="1"/>
</dbReference>
<evidence type="ECO:0000313" key="2">
    <source>
        <dbReference type="Proteomes" id="UP000541470"/>
    </source>
</evidence>
<protein>
    <submittedName>
        <fullName evidence="1">DUF934 domain-containing protein</fullName>
    </submittedName>
</protein>
<evidence type="ECO:0000313" key="1">
    <source>
        <dbReference type="EMBL" id="NML73490.1"/>
    </source>
</evidence>
<gene>
    <name evidence="1" type="ORF">HHL25_05035</name>
</gene>
<proteinExistence type="predicted"/>
<sequence>MTKIWNQSGFVDNDAWVIETEDRKAGEGERAVVALDGFLAAVEQSNESGFGVLVQPADDVTKLAPHIDRIALIAVNFPAFNDGRGFSHASLVRDRLGYQGDLRAVGDVLIDQVPLMLRTGFTSFAVTNPVALARLADGRLPGIAQRYQPSAKASAAAGGFSWRRIGGQGA</sequence>
<dbReference type="Proteomes" id="UP000541470">
    <property type="component" value="Unassembled WGS sequence"/>
</dbReference>
<reference evidence="1 2" key="1">
    <citation type="submission" date="2020-04" db="EMBL/GenBank/DDBJ databases">
        <title>Rhizobium sp. S-51 isolated from soil.</title>
        <authorList>
            <person name="Dahal R.H."/>
        </authorList>
    </citation>
    <scope>NUCLEOTIDE SEQUENCE [LARGE SCALE GENOMIC DNA]</scope>
    <source>
        <strain evidence="1 2">S-51</strain>
    </source>
</reference>
<comment type="caution">
    <text evidence="1">The sequence shown here is derived from an EMBL/GenBank/DDBJ whole genome shotgun (WGS) entry which is preliminary data.</text>
</comment>
<keyword evidence="2" id="KW-1185">Reference proteome</keyword>
<dbReference type="PIRSF" id="PIRSF030820">
    <property type="entry name" value="UCP030820"/>
    <property type="match status" value="1"/>
</dbReference>
<dbReference type="InterPro" id="IPR008318">
    <property type="entry name" value="UCP030820"/>
</dbReference>
<dbReference type="AlphaFoldDB" id="A0A7Y0AU75"/>